<keyword evidence="3" id="KW-1185">Reference proteome</keyword>
<evidence type="ECO:0000259" key="1">
    <source>
        <dbReference type="Pfam" id="PF00535"/>
    </source>
</evidence>
<dbReference type="InterPro" id="IPR029044">
    <property type="entry name" value="Nucleotide-diphossugar_trans"/>
</dbReference>
<evidence type="ECO:0000313" key="3">
    <source>
        <dbReference type="Proteomes" id="UP000286715"/>
    </source>
</evidence>
<gene>
    <name evidence="2" type="ORF">JCM31826_16890</name>
</gene>
<reference evidence="2 3" key="1">
    <citation type="submission" date="2018-11" db="EMBL/GenBank/DDBJ databases">
        <title>Schleiferia aggregans sp. nov., a moderately thermophilic heterotrophic bacterium isolated from microbial mats at a terrestrial hot spring.</title>
        <authorList>
            <person name="Iino T."/>
            <person name="Ohkuma M."/>
            <person name="Haruta S."/>
        </authorList>
    </citation>
    <scope>NUCLEOTIDE SEQUENCE [LARGE SCALE GENOMIC DNA]</scope>
    <source>
        <strain evidence="2 3">LA</strain>
    </source>
</reference>
<dbReference type="EMBL" id="BHZE01000018">
    <property type="protein sequence ID" value="GCD78207.1"/>
    <property type="molecule type" value="Genomic_DNA"/>
</dbReference>
<accession>A0A401XMG0</accession>
<feature type="domain" description="Glycosyltransferase 2-like" evidence="1">
    <location>
        <begin position="25"/>
        <end position="141"/>
    </location>
</feature>
<dbReference type="SUPFAM" id="SSF53448">
    <property type="entry name" value="Nucleotide-diphospho-sugar transferases"/>
    <property type="match status" value="1"/>
</dbReference>
<dbReference type="AlphaFoldDB" id="A0A401XMG0"/>
<dbReference type="Proteomes" id="UP000286715">
    <property type="component" value="Unassembled WGS sequence"/>
</dbReference>
<dbReference type="InterPro" id="IPR001173">
    <property type="entry name" value="Glyco_trans_2-like"/>
</dbReference>
<sequence>MTANTFKISAFSFLRNAVYYDLPFVESILSVLPIVDEFVIALAISDDTTLEILQSLHSEKIKIIHTDWKVSEFPKNTEYARQTDIAKIHCTGDWLLYVQGDEVYHEDDLPKLLQILNEAQSISEAEGILVQFFHFWGDYEHIHRSHAWYKEEIRLIRNLPQIHSWRDAQSFRYYLKTPTSATDYMSKSQSRKLRIVRSDVRVFHYGHVKKANIQLRKVQDAHATYTGNNRISQAFNYGRIADVPVFEGTHPAVMRERIHAFMNSPEKPNIYDKPNPALHKHERFKYKLLSFLENRFLGGKTLFGFKNYTLIK</sequence>
<dbReference type="Pfam" id="PF00535">
    <property type="entry name" value="Glycos_transf_2"/>
    <property type="match status" value="1"/>
</dbReference>
<protein>
    <recommendedName>
        <fullName evidence="1">Glycosyltransferase 2-like domain-containing protein</fullName>
    </recommendedName>
</protein>
<organism evidence="2 3">
    <name type="scientific">Thermaurantimonas aggregans</name>
    <dbReference type="NCBI Taxonomy" id="2173829"/>
    <lineage>
        <taxon>Bacteria</taxon>
        <taxon>Pseudomonadati</taxon>
        <taxon>Bacteroidota</taxon>
        <taxon>Flavobacteriia</taxon>
        <taxon>Flavobacteriales</taxon>
        <taxon>Schleiferiaceae</taxon>
        <taxon>Thermaurantimonas</taxon>
    </lineage>
</organism>
<name>A0A401XMG0_9FLAO</name>
<dbReference type="OrthoDB" id="9815923at2"/>
<comment type="caution">
    <text evidence="2">The sequence shown here is derived from an EMBL/GenBank/DDBJ whole genome shotgun (WGS) entry which is preliminary data.</text>
</comment>
<dbReference type="RefSeq" id="WP_124398270.1">
    <property type="nucleotide sequence ID" value="NZ_BHZE01000018.1"/>
</dbReference>
<evidence type="ECO:0000313" key="2">
    <source>
        <dbReference type="EMBL" id="GCD78207.1"/>
    </source>
</evidence>
<proteinExistence type="predicted"/>
<dbReference type="Gene3D" id="3.90.550.10">
    <property type="entry name" value="Spore Coat Polysaccharide Biosynthesis Protein SpsA, Chain A"/>
    <property type="match status" value="1"/>
</dbReference>